<dbReference type="PROSITE" id="PS51910">
    <property type="entry name" value="GH18_2"/>
    <property type="match status" value="1"/>
</dbReference>
<evidence type="ECO:0000313" key="5">
    <source>
        <dbReference type="EMBL" id="KAF0973897.1"/>
    </source>
</evidence>
<proteinExistence type="inferred from homology"/>
<accession>A0A6A5B967</accession>
<dbReference type="InterPro" id="IPR011583">
    <property type="entry name" value="Chitinase_II/V-like_cat"/>
</dbReference>
<dbReference type="InterPro" id="IPR029070">
    <property type="entry name" value="Chitinase_insertion_sf"/>
</dbReference>
<dbReference type="GO" id="GO:0012505">
    <property type="term" value="C:endomembrane system"/>
    <property type="evidence" value="ECO:0007669"/>
    <property type="project" value="TreeGrafter"/>
</dbReference>
<dbReference type="PANTHER" id="PTHR46066">
    <property type="entry name" value="CHITINASE DOMAIN-CONTAINING PROTEIN 1 FAMILY MEMBER"/>
    <property type="match status" value="1"/>
</dbReference>
<dbReference type="EMBL" id="VFQX01000058">
    <property type="protein sequence ID" value="KAF0973897.1"/>
    <property type="molecule type" value="Genomic_DNA"/>
</dbReference>
<reference evidence="5 6" key="1">
    <citation type="journal article" date="2019" name="Sci. Rep.">
        <title>Nanopore sequencing improves the draft genome of the human pathogenic amoeba Naegleria fowleri.</title>
        <authorList>
            <person name="Liechti N."/>
            <person name="Schurch N."/>
            <person name="Bruggmann R."/>
            <person name="Wittwer M."/>
        </authorList>
    </citation>
    <scope>NUCLEOTIDE SEQUENCE [LARGE SCALE GENOMIC DNA]</scope>
    <source>
        <strain evidence="5 6">ATCC 30894</strain>
    </source>
</reference>
<dbReference type="InterPro" id="IPR017853">
    <property type="entry name" value="GH"/>
</dbReference>
<comment type="caution">
    <text evidence="5">The sequence shown here is derived from an EMBL/GenBank/DDBJ whole genome shotgun (WGS) entry which is preliminary data.</text>
</comment>
<protein>
    <recommendedName>
        <fullName evidence="2">Chitinase domain-containing protein 1</fullName>
    </recommendedName>
</protein>
<comment type="similarity">
    <text evidence="1">Belongs to the glycosyl hydrolase 18 family.</text>
</comment>
<keyword evidence="6" id="KW-1185">Reference proteome</keyword>
<dbReference type="GO" id="GO:0005975">
    <property type="term" value="P:carbohydrate metabolic process"/>
    <property type="evidence" value="ECO:0007669"/>
    <property type="project" value="InterPro"/>
</dbReference>
<evidence type="ECO:0000313" key="6">
    <source>
        <dbReference type="Proteomes" id="UP000444721"/>
    </source>
</evidence>
<dbReference type="VEuPathDB" id="AmoebaDB:NF0088750"/>
<evidence type="ECO:0000256" key="3">
    <source>
        <dbReference type="SAM" id="SignalP"/>
    </source>
</evidence>
<dbReference type="Gene3D" id="3.20.20.80">
    <property type="entry name" value="Glycosidases"/>
    <property type="match status" value="1"/>
</dbReference>
<dbReference type="InterPro" id="IPR001223">
    <property type="entry name" value="Glyco_hydro18_cat"/>
</dbReference>
<evidence type="ECO:0000256" key="2">
    <source>
        <dbReference type="ARBA" id="ARBA00040976"/>
    </source>
</evidence>
<gene>
    <name evidence="5" type="ORF">FDP41_007284</name>
</gene>
<dbReference type="Pfam" id="PF00704">
    <property type="entry name" value="Glyco_hydro_18"/>
    <property type="match status" value="1"/>
</dbReference>
<dbReference type="GO" id="GO:0008061">
    <property type="term" value="F:chitin binding"/>
    <property type="evidence" value="ECO:0007669"/>
    <property type="project" value="InterPro"/>
</dbReference>
<feature type="signal peptide" evidence="3">
    <location>
        <begin position="1"/>
        <end position="19"/>
    </location>
</feature>
<evidence type="ECO:0000259" key="4">
    <source>
        <dbReference type="PROSITE" id="PS51910"/>
    </source>
</evidence>
<dbReference type="Proteomes" id="UP000444721">
    <property type="component" value="Unassembled WGS sequence"/>
</dbReference>
<keyword evidence="3" id="KW-0732">Signal</keyword>
<dbReference type="RefSeq" id="XP_044558610.1">
    <property type="nucleotide sequence ID" value="XM_044711012.1"/>
</dbReference>
<dbReference type="SUPFAM" id="SSF51445">
    <property type="entry name" value="(Trans)glycosidases"/>
    <property type="match status" value="1"/>
</dbReference>
<dbReference type="AlphaFoldDB" id="A0A6A5B967"/>
<dbReference type="SMART" id="SM00636">
    <property type="entry name" value="Glyco_18"/>
    <property type="match status" value="1"/>
</dbReference>
<dbReference type="VEuPathDB" id="AmoebaDB:NfTy_010030"/>
<dbReference type="OrthoDB" id="10254444at2759"/>
<dbReference type="GeneID" id="68114502"/>
<sequence>MSTIKLFVFHLLLILISTAASIHASLRKLSEQEVKELVASIQSHRLEASSSGSSTSSKVLGFVTPWNSAGYDVAKRSNHNIKYISPVWLQLRPAQGRNAFEITGLQDVDLKWMKEVKKNNVGAKILPRIQFDYAHWSKEYMQMFYGHATFSKQVHQPVVDRIGQLIRAYDLDGIVLEIGFLQFEHIKHVMVPFLKNLKEKLQGMQKSSRFEIYLVVPSVLPNPNDSNTPNALFERDHLRLISPYVDGFLVMTYDYFSNKRSRNQSTQYVFNSPLKGFIDYTVDYFTEGGKRSDIANKILLGLNFYGVEISTKHLSSNKLLSQLVEEQRDVNSEELISNWLKTYASPKLDFIIGGKFKEHLNDYHLQNVLFDSDAQEYLFEFIEGDQLILVVFPTPQTIQTRVQFAKQHNLGGVMVWELGQGLDSFYPSLSK</sequence>
<dbReference type="PANTHER" id="PTHR46066:SF2">
    <property type="entry name" value="CHITINASE DOMAIN-CONTAINING PROTEIN 1"/>
    <property type="match status" value="1"/>
</dbReference>
<feature type="domain" description="GH18" evidence="4">
    <location>
        <begin position="57"/>
        <end position="431"/>
    </location>
</feature>
<evidence type="ECO:0000256" key="1">
    <source>
        <dbReference type="ARBA" id="ARBA00009336"/>
    </source>
</evidence>
<dbReference type="OMA" id="YSINERI"/>
<feature type="chain" id="PRO_5025575787" description="Chitinase domain-containing protein 1" evidence="3">
    <location>
        <begin position="20"/>
        <end position="431"/>
    </location>
</feature>
<dbReference type="VEuPathDB" id="AmoebaDB:FDP41_007284"/>
<dbReference type="GO" id="GO:0070492">
    <property type="term" value="F:oligosaccharide binding"/>
    <property type="evidence" value="ECO:0007669"/>
    <property type="project" value="TreeGrafter"/>
</dbReference>
<name>A0A6A5B967_NAEFO</name>
<dbReference type="Gene3D" id="3.10.50.10">
    <property type="match status" value="1"/>
</dbReference>
<organism evidence="5 6">
    <name type="scientific">Naegleria fowleri</name>
    <name type="common">Brain eating amoeba</name>
    <dbReference type="NCBI Taxonomy" id="5763"/>
    <lineage>
        <taxon>Eukaryota</taxon>
        <taxon>Discoba</taxon>
        <taxon>Heterolobosea</taxon>
        <taxon>Tetramitia</taxon>
        <taxon>Eutetramitia</taxon>
        <taxon>Vahlkampfiidae</taxon>
        <taxon>Naegleria</taxon>
    </lineage>
</organism>